<comment type="caution">
    <text evidence="1">The sequence shown here is derived from an EMBL/GenBank/DDBJ whole genome shotgun (WGS) entry which is preliminary data.</text>
</comment>
<dbReference type="AlphaFoldDB" id="A0A0S7Y9B6"/>
<name>A0A0S7Y9B6_UNCT6</name>
<dbReference type="Proteomes" id="UP000051012">
    <property type="component" value="Unassembled WGS sequence"/>
</dbReference>
<accession>A0A0S7Y9B6</accession>
<protein>
    <recommendedName>
        <fullName evidence="3">DUF4019 domain-containing protein</fullName>
    </recommendedName>
</protein>
<evidence type="ECO:0000313" key="1">
    <source>
        <dbReference type="EMBL" id="KPJ71393.1"/>
    </source>
</evidence>
<gene>
    <name evidence="1" type="ORF">AMJ52_08655</name>
</gene>
<evidence type="ECO:0008006" key="3">
    <source>
        <dbReference type="Google" id="ProtNLM"/>
    </source>
</evidence>
<dbReference type="Pfam" id="PF13211">
    <property type="entry name" value="DUF4019"/>
    <property type="match status" value="1"/>
</dbReference>
<proteinExistence type="predicted"/>
<feature type="non-terminal residue" evidence="1">
    <location>
        <position position="1"/>
    </location>
</feature>
<reference evidence="1 2" key="1">
    <citation type="journal article" date="2015" name="Microbiome">
        <title>Genomic resolution of linkages in carbon, nitrogen, and sulfur cycling among widespread estuary sediment bacteria.</title>
        <authorList>
            <person name="Baker B.J."/>
            <person name="Lazar C.S."/>
            <person name="Teske A.P."/>
            <person name="Dick G.J."/>
        </authorList>
    </citation>
    <scope>NUCLEOTIDE SEQUENCE [LARGE SCALE GENOMIC DNA]</scope>
    <source>
        <strain evidence="1">DG_78</strain>
    </source>
</reference>
<dbReference type="PATRIC" id="fig|1703772.3.peg.821"/>
<dbReference type="EMBL" id="LJNI01000127">
    <property type="protein sequence ID" value="KPJ71393.1"/>
    <property type="molecule type" value="Genomic_DNA"/>
</dbReference>
<dbReference type="InterPro" id="IPR025091">
    <property type="entry name" value="DUF4019"/>
</dbReference>
<evidence type="ECO:0000313" key="2">
    <source>
        <dbReference type="Proteomes" id="UP000051012"/>
    </source>
</evidence>
<organism evidence="1 2">
    <name type="scientific">candidate division TA06 bacterium DG_78</name>
    <dbReference type="NCBI Taxonomy" id="1703772"/>
    <lineage>
        <taxon>Bacteria</taxon>
        <taxon>Bacteria division TA06</taxon>
    </lineage>
</organism>
<sequence length="63" mass="6947">LGKLVSRTVKSAKYTTSLPGAPDGEYVVIQYEASFENKQSAIETVTPMKDTDGAWRVSGYYIK</sequence>